<organism evidence="4 5">
    <name type="scientific">Neocucurbitaria cava</name>
    <dbReference type="NCBI Taxonomy" id="798079"/>
    <lineage>
        <taxon>Eukaryota</taxon>
        <taxon>Fungi</taxon>
        <taxon>Dikarya</taxon>
        <taxon>Ascomycota</taxon>
        <taxon>Pezizomycotina</taxon>
        <taxon>Dothideomycetes</taxon>
        <taxon>Pleosporomycetidae</taxon>
        <taxon>Pleosporales</taxon>
        <taxon>Pleosporineae</taxon>
        <taxon>Cucurbitariaceae</taxon>
        <taxon>Neocucurbitaria</taxon>
    </lineage>
</organism>
<feature type="region of interest" description="Disordered" evidence="1">
    <location>
        <begin position="92"/>
        <end position="152"/>
    </location>
</feature>
<gene>
    <name evidence="4" type="ORF">N0V83_009346</name>
</gene>
<sequence>MFSELLFFALLQVVSALSIERPSRESTARSTHLQRRELATGSKVAIGICVPAAALVVGLGIGIMWLYPRQLRKLREQNPGAEVGLRELMEGRVARPAAPSVKTLPPYTERQASVTKDSSLDSSDAPTQQPMHAESATAPPPAAEPRHTAPIS</sequence>
<feature type="signal peptide" evidence="3">
    <location>
        <begin position="1"/>
        <end position="16"/>
    </location>
</feature>
<proteinExistence type="predicted"/>
<dbReference type="OrthoDB" id="3790357at2759"/>
<feature type="chain" id="PRO_5040875951" evidence="3">
    <location>
        <begin position="17"/>
        <end position="152"/>
    </location>
</feature>
<keyword evidence="2" id="KW-0812">Transmembrane</keyword>
<evidence type="ECO:0000256" key="2">
    <source>
        <dbReference type="SAM" id="Phobius"/>
    </source>
</evidence>
<dbReference type="EMBL" id="JAPEUY010000018">
    <property type="protein sequence ID" value="KAJ4363894.1"/>
    <property type="molecule type" value="Genomic_DNA"/>
</dbReference>
<dbReference type="AlphaFoldDB" id="A0A9W8Y194"/>
<accession>A0A9W8Y194</accession>
<name>A0A9W8Y194_9PLEO</name>
<keyword evidence="3" id="KW-0732">Signal</keyword>
<protein>
    <submittedName>
        <fullName evidence="4">Uncharacterized protein</fullName>
    </submittedName>
</protein>
<feature type="transmembrane region" description="Helical" evidence="2">
    <location>
        <begin position="42"/>
        <end position="67"/>
    </location>
</feature>
<keyword evidence="2" id="KW-1133">Transmembrane helix</keyword>
<keyword evidence="2" id="KW-0472">Membrane</keyword>
<evidence type="ECO:0000256" key="1">
    <source>
        <dbReference type="SAM" id="MobiDB-lite"/>
    </source>
</evidence>
<feature type="compositionally biased region" description="Polar residues" evidence="1">
    <location>
        <begin position="110"/>
        <end position="130"/>
    </location>
</feature>
<evidence type="ECO:0000313" key="5">
    <source>
        <dbReference type="Proteomes" id="UP001140560"/>
    </source>
</evidence>
<reference evidence="4" key="1">
    <citation type="submission" date="2022-10" db="EMBL/GenBank/DDBJ databases">
        <title>Tapping the CABI collections for fungal endophytes: first genome assemblies for Collariella, Neodidymelliopsis, Ascochyta clinopodiicola, Didymella pomorum, Didymosphaeria variabile, Neocosmospora piperis and Neocucurbitaria cava.</title>
        <authorList>
            <person name="Hill R."/>
        </authorList>
    </citation>
    <scope>NUCLEOTIDE SEQUENCE</scope>
    <source>
        <strain evidence="4">IMI 356814</strain>
    </source>
</reference>
<evidence type="ECO:0000256" key="3">
    <source>
        <dbReference type="SAM" id="SignalP"/>
    </source>
</evidence>
<comment type="caution">
    <text evidence="4">The sequence shown here is derived from an EMBL/GenBank/DDBJ whole genome shotgun (WGS) entry which is preliminary data.</text>
</comment>
<keyword evidence="5" id="KW-1185">Reference proteome</keyword>
<dbReference type="Proteomes" id="UP001140560">
    <property type="component" value="Unassembled WGS sequence"/>
</dbReference>
<evidence type="ECO:0000313" key="4">
    <source>
        <dbReference type="EMBL" id="KAJ4363894.1"/>
    </source>
</evidence>